<dbReference type="EMBL" id="QROF01000011">
    <property type="protein sequence ID" value="RHL02733.1"/>
    <property type="molecule type" value="Genomic_DNA"/>
</dbReference>
<evidence type="ECO:0000256" key="3">
    <source>
        <dbReference type="ARBA" id="ARBA00009677"/>
    </source>
</evidence>
<evidence type="ECO:0000256" key="4">
    <source>
        <dbReference type="ARBA" id="ARBA00016244"/>
    </source>
</evidence>
<dbReference type="Proteomes" id="UP000286181">
    <property type="component" value="Unassembled WGS sequence"/>
</dbReference>
<feature type="domain" description="Flagellar hook-associated protein FlgK helical" evidence="9">
    <location>
        <begin position="97"/>
        <end position="310"/>
    </location>
</feature>
<dbReference type="Proteomes" id="UP000283501">
    <property type="component" value="Unassembled WGS sequence"/>
</dbReference>
<dbReference type="EMBL" id="QSFB01000007">
    <property type="protein sequence ID" value="RHA14404.1"/>
    <property type="molecule type" value="Genomic_DNA"/>
</dbReference>
<keyword evidence="6" id="KW-0975">Bacterial flagellum</keyword>
<dbReference type="NCBIfam" id="TIGR02492">
    <property type="entry name" value="flgK_ends"/>
    <property type="match status" value="1"/>
</dbReference>
<dbReference type="AlphaFoldDB" id="A0A174DD93"/>
<dbReference type="InterPro" id="IPR001444">
    <property type="entry name" value="Flag_bb_rod_N"/>
</dbReference>
<proteinExistence type="inferred from homology"/>
<dbReference type="InterPro" id="IPR002371">
    <property type="entry name" value="FlgK"/>
</dbReference>
<reference evidence="12" key="5">
    <citation type="submission" date="2021-10" db="EMBL/GenBank/DDBJ databases">
        <title>Collection of gut derived symbiotic bacterial strains cultured from healthy donors.</title>
        <authorList>
            <person name="Lin H."/>
            <person name="Littmann E."/>
            <person name="Kohout C."/>
            <person name="Pamer E.G."/>
        </authorList>
    </citation>
    <scope>NUCLEOTIDE SEQUENCE</scope>
    <source>
        <strain evidence="12">DFI.7.28A</strain>
    </source>
</reference>
<evidence type="ECO:0000313" key="16">
    <source>
        <dbReference type="EMBL" id="RHF01680.1"/>
    </source>
</evidence>
<evidence type="ECO:0000313" key="10">
    <source>
        <dbReference type="EMBL" id="CUN15261.1"/>
    </source>
</evidence>
<reference evidence="21 22" key="2">
    <citation type="submission" date="2018-08" db="EMBL/GenBank/DDBJ databases">
        <title>A genome reference for cultivated species of the human gut microbiota.</title>
        <authorList>
            <person name="Zou Y."/>
            <person name="Xue W."/>
            <person name="Luo G."/>
        </authorList>
    </citation>
    <scope>NUCLEOTIDE SEQUENCE [LARGE SCALE GENOMIC DNA]</scope>
    <source>
        <strain evidence="17 22">AF39-14AC</strain>
        <strain evidence="16 21">AM26-2LB</strain>
        <strain evidence="15 23">AM44-1AT</strain>
    </source>
</reference>
<comment type="similarity">
    <text evidence="3">Belongs to the flagella basal body rod proteins family.</text>
</comment>
<evidence type="ECO:0000313" key="20">
    <source>
        <dbReference type="Proteomes" id="UP000095673"/>
    </source>
</evidence>
<evidence type="ECO:0000256" key="6">
    <source>
        <dbReference type="ARBA" id="ARBA00023143"/>
    </source>
</evidence>
<evidence type="ECO:0000313" key="22">
    <source>
        <dbReference type="Proteomes" id="UP000286181"/>
    </source>
</evidence>
<dbReference type="EMBL" id="JAJFBX010000017">
    <property type="protein sequence ID" value="MCC2747665.1"/>
    <property type="molecule type" value="Genomic_DNA"/>
</dbReference>
<evidence type="ECO:0000313" key="23">
    <source>
        <dbReference type="Proteomes" id="UP000286341"/>
    </source>
</evidence>
<sequence>MASTFFGLHIGSSALSSFQVATNTTANNIANVKTTGYTRQEATLQAKDAINVTARYGSVGTGVTVTSIKQQRDLYYDNKYWENNSCYGRYEQKLYYMEQIQNYFKDNGSSVKGFSSVFSQMFSDLDTLRSKPSDKTVRNQFISSAQSLCTYFNQMSDNLSKLQDDCNEEIRNNVDKINSISEKISLLNKEINQIETGTGVEAGSLRDERANLIDSLSKIVNVSYNETEVQNTNGDNLGGTNFSLYINGEKVVEGKDYRKLICESSKTKNNQTDNDDLYKIYWEDTKMEFSATAGTAGGSLKALFEVRDGDNLENFKGKVTKADSYSLTVENISIDNIKSLNLPDKDGKITVNNISYSYDSWEAQVDAQGNIKSVTFNLSKDKAIADPEKTVAEGYLLNAGSAINARGIPYYMTQLNEFVRNFSEMFNQIESKGQNLNGDTPPTFFEAITNTAKVYDFSESEAYSKLPDGQTATINSSSNTYYRMTAANFSVNKDVMNDVSLFATSTDYVKTDSCDIVDELKKLQSEKTVYRGDKAESFLETIISNVSVDTEKAETYNKLYSNLEQTIANQRTSVSGVDEDEEALNLVKFQYSYNMASKIISVMNQMLDKLINDTGVA</sequence>
<dbReference type="EMBL" id="JAQLYE010000013">
    <property type="protein sequence ID" value="MDB8018089.1"/>
    <property type="molecule type" value="Genomic_DNA"/>
</dbReference>
<evidence type="ECO:0000313" key="17">
    <source>
        <dbReference type="EMBL" id="RHL02733.1"/>
    </source>
</evidence>
<evidence type="ECO:0000313" key="15">
    <source>
        <dbReference type="EMBL" id="RHA14404.1"/>
    </source>
</evidence>
<dbReference type="EMBL" id="JAJCJQ010000024">
    <property type="protein sequence ID" value="MCB6961784.1"/>
    <property type="molecule type" value="Genomic_DNA"/>
</dbReference>
<keyword evidence="11" id="KW-0282">Flagellum</keyword>
<evidence type="ECO:0000256" key="2">
    <source>
        <dbReference type="ARBA" id="ARBA00004613"/>
    </source>
</evidence>
<dbReference type="Proteomes" id="UP001197847">
    <property type="component" value="Unassembled WGS sequence"/>
</dbReference>
<evidence type="ECO:0000313" key="19">
    <source>
        <dbReference type="Proteomes" id="UP000095384"/>
    </source>
</evidence>
<dbReference type="Proteomes" id="UP000324325">
    <property type="component" value="Unassembled WGS sequence"/>
</dbReference>
<dbReference type="Proteomes" id="UP000095673">
    <property type="component" value="Unassembled WGS sequence"/>
</dbReference>
<feature type="domain" description="Flagellar basal body rod protein N-terminal" evidence="7">
    <location>
        <begin position="9"/>
        <end position="38"/>
    </location>
</feature>
<evidence type="ECO:0000259" key="7">
    <source>
        <dbReference type="Pfam" id="PF00460"/>
    </source>
</evidence>
<dbReference type="EMBL" id="CYXM01000010">
    <property type="protein sequence ID" value="CUN15261.1"/>
    <property type="molecule type" value="Genomic_DNA"/>
</dbReference>
<dbReference type="Proteomes" id="UP000095384">
    <property type="component" value="Unassembled WGS sequence"/>
</dbReference>
<evidence type="ECO:0000256" key="1">
    <source>
        <dbReference type="ARBA" id="ARBA00004365"/>
    </source>
</evidence>
<dbReference type="Pfam" id="PF00460">
    <property type="entry name" value="Flg_bb_rod"/>
    <property type="match status" value="1"/>
</dbReference>
<evidence type="ECO:0000313" key="11">
    <source>
        <dbReference type="EMBL" id="CUO23454.1"/>
    </source>
</evidence>
<organism evidence="11 19">
    <name type="scientific">Agathobacter rectalis</name>
    <dbReference type="NCBI Taxonomy" id="39491"/>
    <lineage>
        <taxon>Bacteria</taxon>
        <taxon>Bacillati</taxon>
        <taxon>Bacillota</taxon>
        <taxon>Clostridia</taxon>
        <taxon>Lachnospirales</taxon>
        <taxon>Lachnospiraceae</taxon>
        <taxon>Agathobacter</taxon>
    </lineage>
</organism>
<keyword evidence="11" id="KW-0966">Cell projection</keyword>
<reference evidence="18 24" key="4">
    <citation type="submission" date="2019-09" db="EMBL/GenBank/DDBJ databases">
        <title>Strain-level analysis of Eubacterium rectale using genomes from metagenomes.</title>
        <authorList>
            <person name="Karcher N."/>
            <person name="Segata N."/>
        </authorList>
    </citation>
    <scope>NUCLEOTIDE SEQUENCE [LARGE SCALE GENOMIC DNA]</scope>
    <source>
        <strain evidence="18 24">L2-21</strain>
    </source>
</reference>
<accession>A0A174DD93</accession>
<dbReference type="Proteomes" id="UP001197741">
    <property type="component" value="Unassembled WGS sequence"/>
</dbReference>
<dbReference type="RefSeq" id="WP_015517608.1">
    <property type="nucleotide sequence ID" value="NZ_CP143947.1"/>
</dbReference>
<evidence type="ECO:0000313" key="18">
    <source>
        <dbReference type="EMBL" id="TYL57300.1"/>
    </source>
</evidence>
<dbReference type="GO" id="GO:0044780">
    <property type="term" value="P:bacterial-type flagellum assembly"/>
    <property type="evidence" value="ECO:0007669"/>
    <property type="project" value="InterPro"/>
</dbReference>
<reference evidence="13" key="6">
    <citation type="submission" date="2021-10" db="EMBL/GenBank/DDBJ databases">
        <title>Collection of gut derived symbiotic bacterial strains cultured from healthy donors.</title>
        <authorList>
            <person name="Lin H."/>
            <person name="Littmann E."/>
            <person name="Claire K."/>
            <person name="Pamer E."/>
        </authorList>
    </citation>
    <scope>NUCLEOTIDE SEQUENCE</scope>
    <source>
        <strain evidence="13">MSK.22.92</strain>
    </source>
</reference>
<gene>
    <name evidence="11" type="primary">flgK_1</name>
    <name evidence="12" type="synonym">flgK</name>
    <name evidence="17" type="ORF">DW038_11840</name>
    <name evidence="16" type="ORF">DW703_12600</name>
    <name evidence="15" type="ORF">DW948_06935</name>
    <name evidence="11" type="ORF">ERS852417_01857</name>
    <name evidence="10" type="ORF">ERS852580_02233</name>
    <name evidence="18" type="ORF">FYL37_09955</name>
    <name evidence="12" type="ORF">LIZ82_12935</name>
    <name evidence="13" type="ORF">LK487_11605</name>
    <name evidence="14" type="ORF">PNE45_08585</name>
</gene>
<dbReference type="InterPro" id="IPR010930">
    <property type="entry name" value="Flg_bb/hook_C_dom"/>
</dbReference>
<feature type="domain" description="Flagellar basal-body/hook protein C-terminal" evidence="8">
    <location>
        <begin position="572"/>
        <end position="612"/>
    </location>
</feature>
<protein>
    <recommendedName>
        <fullName evidence="4">Flagellar hook-associated protein 1</fullName>
    </recommendedName>
</protein>
<dbReference type="Pfam" id="PF06429">
    <property type="entry name" value="Flg_bbr_C"/>
    <property type="match status" value="1"/>
</dbReference>
<dbReference type="EMBL" id="QSKY01000021">
    <property type="protein sequence ID" value="RHF01680.1"/>
    <property type="molecule type" value="Genomic_DNA"/>
</dbReference>
<dbReference type="SUPFAM" id="SSF64518">
    <property type="entry name" value="Phase 1 flagellin"/>
    <property type="match status" value="1"/>
</dbReference>
<keyword evidence="5" id="KW-0964">Secreted</keyword>
<dbReference type="OrthoDB" id="9802553at2"/>
<reference evidence="14" key="7">
    <citation type="submission" date="2023-01" db="EMBL/GenBank/DDBJ databases">
        <title>Human gut microbiome strain richness.</title>
        <authorList>
            <person name="Chen-Liaw A."/>
        </authorList>
    </citation>
    <scope>NUCLEOTIDE SEQUENCE</scope>
    <source>
        <strain evidence="14">1001283st1_D2_1001283B150209_150212</strain>
    </source>
</reference>
<evidence type="ECO:0000259" key="8">
    <source>
        <dbReference type="Pfam" id="PF06429"/>
    </source>
</evidence>
<evidence type="ECO:0000256" key="5">
    <source>
        <dbReference type="ARBA" id="ARBA00022525"/>
    </source>
</evidence>
<dbReference type="PANTHER" id="PTHR30033">
    <property type="entry name" value="FLAGELLAR HOOK-ASSOCIATED PROTEIN 1"/>
    <property type="match status" value="1"/>
</dbReference>
<dbReference type="EMBL" id="CYYW01000012">
    <property type="protein sequence ID" value="CUO23454.1"/>
    <property type="molecule type" value="Genomic_DNA"/>
</dbReference>
<dbReference type="Proteomes" id="UP001212823">
    <property type="component" value="Unassembled WGS sequence"/>
</dbReference>
<evidence type="ECO:0000313" key="21">
    <source>
        <dbReference type="Proteomes" id="UP000283501"/>
    </source>
</evidence>
<comment type="subcellular location">
    <subcellularLocation>
        <location evidence="1">Bacterial flagellum</location>
    </subcellularLocation>
    <subcellularLocation>
        <location evidence="2">Secreted</location>
    </subcellularLocation>
</comment>
<evidence type="ECO:0000313" key="12">
    <source>
        <dbReference type="EMBL" id="MCB6961784.1"/>
    </source>
</evidence>
<dbReference type="GO" id="GO:0005576">
    <property type="term" value="C:extracellular region"/>
    <property type="evidence" value="ECO:0007669"/>
    <property type="project" value="UniProtKB-SubCell"/>
</dbReference>
<evidence type="ECO:0000313" key="24">
    <source>
        <dbReference type="Proteomes" id="UP000324325"/>
    </source>
</evidence>
<dbReference type="Pfam" id="PF22638">
    <property type="entry name" value="FlgK_D1"/>
    <property type="match status" value="1"/>
</dbReference>
<evidence type="ECO:0000313" key="14">
    <source>
        <dbReference type="EMBL" id="MDB8018089.1"/>
    </source>
</evidence>
<dbReference type="GO" id="GO:0005198">
    <property type="term" value="F:structural molecule activity"/>
    <property type="evidence" value="ECO:0007669"/>
    <property type="project" value="InterPro"/>
</dbReference>
<dbReference type="GO" id="GO:0009424">
    <property type="term" value="C:bacterial-type flagellum hook"/>
    <property type="evidence" value="ECO:0007669"/>
    <property type="project" value="InterPro"/>
</dbReference>
<evidence type="ECO:0000313" key="13">
    <source>
        <dbReference type="EMBL" id="MCC2747665.1"/>
    </source>
</evidence>
<dbReference type="InterPro" id="IPR053927">
    <property type="entry name" value="FlgK_helical"/>
</dbReference>
<dbReference type="Proteomes" id="UP000286341">
    <property type="component" value="Unassembled WGS sequence"/>
</dbReference>
<reference evidence="19 20" key="1">
    <citation type="submission" date="2015-09" db="EMBL/GenBank/DDBJ databases">
        <authorList>
            <consortium name="Pathogen Informatics"/>
        </authorList>
    </citation>
    <scope>NUCLEOTIDE SEQUENCE [LARGE SCALE GENOMIC DNA]</scope>
    <source>
        <strain evidence="11 19">2789STDY5608860</strain>
        <strain evidence="10 20">2789STDY5834968</strain>
    </source>
</reference>
<dbReference type="PANTHER" id="PTHR30033:SF1">
    <property type="entry name" value="FLAGELLAR HOOK-ASSOCIATED PROTEIN 1"/>
    <property type="match status" value="1"/>
</dbReference>
<name>A0A174DD93_9FIRM</name>
<keyword evidence="11" id="KW-0969">Cilium</keyword>
<dbReference type="EMBL" id="VSTG01000012">
    <property type="protein sequence ID" value="TYL57300.1"/>
    <property type="molecule type" value="Genomic_DNA"/>
</dbReference>
<dbReference type="PRINTS" id="PR01005">
    <property type="entry name" value="FLGHOOKAP1"/>
</dbReference>
<reference evidence="18 24" key="3">
    <citation type="submission" date="2019-08" db="EMBL/GenBank/DDBJ databases">
        <authorList>
            <person name="Duncan S."/>
            <person name="Walker A."/>
        </authorList>
    </citation>
    <scope>NUCLEOTIDE SEQUENCE [LARGE SCALE GENOMIC DNA]</scope>
    <source>
        <strain evidence="18 24">L2-21</strain>
    </source>
</reference>
<evidence type="ECO:0000259" key="9">
    <source>
        <dbReference type="Pfam" id="PF22638"/>
    </source>
</evidence>